<dbReference type="InterPro" id="IPR044668">
    <property type="entry name" value="PuuD-like"/>
</dbReference>
<dbReference type="CDD" id="cd01745">
    <property type="entry name" value="GATase1_2"/>
    <property type="match status" value="1"/>
</dbReference>
<dbReference type="PROSITE" id="PS51273">
    <property type="entry name" value="GATASE_TYPE_1"/>
    <property type="match status" value="1"/>
</dbReference>
<name>A0ABS4QZX1_9HYPH</name>
<dbReference type="RefSeq" id="WP_209602366.1">
    <property type="nucleotide sequence ID" value="NZ_JAGILA010000003.1"/>
</dbReference>
<dbReference type="PANTHER" id="PTHR43235:SF1">
    <property type="entry name" value="GLUTAMINE AMIDOTRANSFERASE PB2B2.05-RELATED"/>
    <property type="match status" value="1"/>
</dbReference>
<dbReference type="PANTHER" id="PTHR43235">
    <property type="entry name" value="GLUTAMINE AMIDOTRANSFERASE PB2B2.05-RELATED"/>
    <property type="match status" value="1"/>
</dbReference>
<keyword evidence="2" id="KW-1185">Reference proteome</keyword>
<evidence type="ECO:0000313" key="2">
    <source>
        <dbReference type="Proteomes" id="UP000730739"/>
    </source>
</evidence>
<dbReference type="InterPro" id="IPR029062">
    <property type="entry name" value="Class_I_gatase-like"/>
</dbReference>
<protein>
    <submittedName>
        <fullName evidence="1">Glutamine amidotransferase</fullName>
    </submittedName>
</protein>
<dbReference type="EMBL" id="JAGILA010000003">
    <property type="protein sequence ID" value="MBP2236185.1"/>
    <property type="molecule type" value="Genomic_DNA"/>
</dbReference>
<dbReference type="InterPro" id="IPR011697">
    <property type="entry name" value="Peptidase_C26"/>
</dbReference>
<organism evidence="1 2">
    <name type="scientific">Sinorhizobium kostiense</name>
    <dbReference type="NCBI Taxonomy" id="76747"/>
    <lineage>
        <taxon>Bacteria</taxon>
        <taxon>Pseudomonadati</taxon>
        <taxon>Pseudomonadota</taxon>
        <taxon>Alphaproteobacteria</taxon>
        <taxon>Hyphomicrobiales</taxon>
        <taxon>Rhizobiaceae</taxon>
        <taxon>Sinorhizobium/Ensifer group</taxon>
        <taxon>Sinorhizobium</taxon>
    </lineage>
</organism>
<gene>
    <name evidence="1" type="ORF">J2Z31_002699</name>
</gene>
<dbReference type="Pfam" id="PF07722">
    <property type="entry name" value="Peptidase_C26"/>
    <property type="match status" value="1"/>
</dbReference>
<keyword evidence="1" id="KW-0315">Glutamine amidotransferase</keyword>
<reference evidence="1 2" key="1">
    <citation type="submission" date="2021-03" db="EMBL/GenBank/DDBJ databases">
        <title>Genomic Encyclopedia of Type Strains, Phase IV (KMG-IV): sequencing the most valuable type-strain genomes for metagenomic binning, comparative biology and taxonomic classification.</title>
        <authorList>
            <person name="Goeker M."/>
        </authorList>
    </citation>
    <scope>NUCLEOTIDE SEQUENCE [LARGE SCALE GENOMIC DNA]</scope>
    <source>
        <strain evidence="1 2">DSM 13372</strain>
    </source>
</reference>
<dbReference type="Proteomes" id="UP000730739">
    <property type="component" value="Unassembled WGS sequence"/>
</dbReference>
<evidence type="ECO:0000313" key="1">
    <source>
        <dbReference type="EMBL" id="MBP2236185.1"/>
    </source>
</evidence>
<dbReference type="Gene3D" id="3.40.50.880">
    <property type="match status" value="1"/>
</dbReference>
<proteinExistence type="predicted"/>
<accession>A0ABS4QZX1</accession>
<comment type="caution">
    <text evidence="1">The sequence shown here is derived from an EMBL/GenBank/DDBJ whole genome shotgun (WGS) entry which is preliminary data.</text>
</comment>
<dbReference type="SUPFAM" id="SSF52317">
    <property type="entry name" value="Class I glutamine amidotransferase-like"/>
    <property type="match status" value="1"/>
</dbReference>
<sequence>MPLVGVAANRLIDDGVHREWVRRRYIDALETYANVEIVILPTRSTDDIEGSRRVVARLDGLVLTGDESNVSPEYFLHANTPRPSPTESTYYRAETDPYRDMMASLVLSAALERGLPILGICRGLQELNVFFGGSLYEDISLETNMLTHKEDISLPRDRQYDPVHEVTVQDGGKLARILGGNVPIIVNSLHNQGIRILAPGLQCEAVAADGLIEAASVSSTGIFQMGVQWHPEWHAADDVVSRKLFAAFGNACAAFEGKRQGDPV</sequence>